<evidence type="ECO:0000256" key="2">
    <source>
        <dbReference type="ARBA" id="ARBA00022737"/>
    </source>
</evidence>
<dbReference type="InterPro" id="IPR002182">
    <property type="entry name" value="NB-ARC"/>
</dbReference>
<evidence type="ECO:0000256" key="5">
    <source>
        <dbReference type="ARBA" id="ARBA00022840"/>
    </source>
</evidence>
<dbReference type="GO" id="GO:0051707">
    <property type="term" value="P:response to other organism"/>
    <property type="evidence" value="ECO:0007669"/>
    <property type="project" value="UniProtKB-ARBA"/>
</dbReference>
<dbReference type="GO" id="GO:0005524">
    <property type="term" value="F:ATP binding"/>
    <property type="evidence" value="ECO:0007669"/>
    <property type="project" value="UniProtKB-KW"/>
</dbReference>
<dbReference type="AlphaFoldDB" id="A0AAD7L0F8"/>
<reference evidence="10" key="1">
    <citation type="journal article" date="2023" name="Science">
        <title>Elucidation of the pathway for biosynthesis of saponin adjuvants from the soapbark tree.</title>
        <authorList>
            <person name="Reed J."/>
            <person name="Orme A."/>
            <person name="El-Demerdash A."/>
            <person name="Owen C."/>
            <person name="Martin L.B.B."/>
            <person name="Misra R.C."/>
            <person name="Kikuchi S."/>
            <person name="Rejzek M."/>
            <person name="Martin A.C."/>
            <person name="Harkess A."/>
            <person name="Leebens-Mack J."/>
            <person name="Louveau T."/>
            <person name="Stephenson M.J."/>
            <person name="Osbourn A."/>
        </authorList>
    </citation>
    <scope>NUCLEOTIDE SEQUENCE</scope>
    <source>
        <strain evidence="10">S10</strain>
    </source>
</reference>
<dbReference type="PANTHER" id="PTHR36766">
    <property type="entry name" value="PLANT BROAD-SPECTRUM MILDEW RESISTANCE PROTEIN RPW8"/>
    <property type="match status" value="1"/>
</dbReference>
<feature type="domain" description="NB-ARC" evidence="6">
    <location>
        <begin position="162"/>
        <end position="335"/>
    </location>
</feature>
<dbReference type="PRINTS" id="PR00364">
    <property type="entry name" value="DISEASERSIST"/>
</dbReference>
<dbReference type="InterPro" id="IPR058922">
    <property type="entry name" value="WHD_DRP"/>
</dbReference>
<evidence type="ECO:0000259" key="8">
    <source>
        <dbReference type="Pfam" id="PF23559"/>
    </source>
</evidence>
<keyword evidence="11" id="KW-1185">Reference proteome</keyword>
<dbReference type="Gene3D" id="1.10.10.10">
    <property type="entry name" value="Winged helix-like DNA-binding domain superfamily/Winged helix DNA-binding domain"/>
    <property type="match status" value="1"/>
</dbReference>
<evidence type="ECO:0000259" key="7">
    <source>
        <dbReference type="Pfam" id="PF18052"/>
    </source>
</evidence>
<accession>A0AAD7L0F8</accession>
<dbReference type="Pfam" id="PF18052">
    <property type="entry name" value="Rx_N"/>
    <property type="match status" value="1"/>
</dbReference>
<dbReference type="Gene3D" id="3.80.10.10">
    <property type="entry name" value="Ribonuclease Inhibitor"/>
    <property type="match status" value="2"/>
</dbReference>
<dbReference type="FunFam" id="3.40.50.300:FF:001091">
    <property type="entry name" value="Probable disease resistance protein At1g61300"/>
    <property type="match status" value="1"/>
</dbReference>
<name>A0AAD7L0F8_QUISA</name>
<gene>
    <name evidence="10" type="ORF">O6P43_029624</name>
</gene>
<dbReference type="InterPro" id="IPR041118">
    <property type="entry name" value="Rx_N"/>
</dbReference>
<dbReference type="Gene3D" id="1.10.8.430">
    <property type="entry name" value="Helical domain of apoptotic protease-activating factors"/>
    <property type="match status" value="1"/>
</dbReference>
<dbReference type="InterPro" id="IPR027417">
    <property type="entry name" value="P-loop_NTPase"/>
</dbReference>
<evidence type="ECO:0000256" key="4">
    <source>
        <dbReference type="ARBA" id="ARBA00022821"/>
    </source>
</evidence>
<keyword evidence="5" id="KW-0067">ATP-binding</keyword>
<dbReference type="EMBL" id="JARAOO010000012">
    <property type="protein sequence ID" value="KAJ7949265.1"/>
    <property type="molecule type" value="Genomic_DNA"/>
</dbReference>
<comment type="caution">
    <text evidence="10">The sequence shown here is derived from an EMBL/GenBank/DDBJ whole genome shotgun (WGS) entry which is preliminary data.</text>
</comment>
<dbReference type="Pfam" id="PF00931">
    <property type="entry name" value="NB-ARC"/>
    <property type="match status" value="1"/>
</dbReference>
<dbReference type="InterPro" id="IPR056789">
    <property type="entry name" value="LRR_R13L1-DRL21"/>
</dbReference>
<proteinExistence type="predicted"/>
<feature type="domain" description="Disease resistance N-terminal" evidence="7">
    <location>
        <begin position="10"/>
        <end position="101"/>
    </location>
</feature>
<dbReference type="InterPro" id="IPR032675">
    <property type="entry name" value="LRR_dom_sf"/>
</dbReference>
<dbReference type="InterPro" id="IPR042197">
    <property type="entry name" value="Apaf_helical"/>
</dbReference>
<evidence type="ECO:0000313" key="10">
    <source>
        <dbReference type="EMBL" id="KAJ7949265.1"/>
    </source>
</evidence>
<sequence length="980" mass="112380">MAAELVGGAFLSAFLQVLFDRIASPEVVNFIRGKKLNEKLIKKLKIKLHTVNAVLHDAENKQIRNPAVKEWLDDLEDAVFDADDLLDEIATRARRKRKRKVRNPFSTSINSYQRKIEEVLHRLEFIAKQKKYLGLKEDVGGKLSPKTPTTSLVEESNVYGRDDEKEAIIKLLLSDDVGGSKICVIPIVGMGGLGKTTLAQFAYNDDRVEEKFDLKAWVCVSEEFGVLKITKMVLEAVTSYACEINDLNLLQLKLKERLTGKKFLLVLDDIWSDNYVDWHSLQSPFQYGALGSKIIMTTRNEKVALIMQTVPAYHLRHLSNEDCWLLFANHAFNNSKVDPNLEIVGREIVKRCRGLPLAAKALGGLLRWKSDVEDWNAILKSDLWNLPEYESNVLPALQLSYHHLPSNLKRCFAYCAIFPKGYEFRKEELILLWMAENFLQSPTRNKRMEDVGDEYFHDLVSRSFLQQSSSDNSCFIMHDLIHDLAKHIAGKLCFMLEDDEAQVIAKRTRHLSYSNFITGNWTFMNFEEFFASKNLRTFLVLCPQFSSHIFPFHVKITHDLLPNLRFLRVLSLSRYNAIETLPDSIGGLILLRYLDISFTKIKKLPESLSTLYNLQSLKLLMCYCLTMLPRNIHNCINMRYIDISRTPLQEMPRQMSKLKSLQFLSHFVVGRERGSKIGELGELSDLRGTLSIEKLQNVLNSKDASEAKVKDKKYLEELKLKWDLYASRGDSLHERDILDKLQPDTYLKRLSIFGYGGARFPDWLGHGSYHNMVSLCLYGCRNCSLLPPLGQLTSLKCLQIMSFEKIVTVGQEFYNNGYLSMKKPFLSLETLSFCEMLSWQQWFSFEVEGEVGPFPNLRELCVVDCPRLTGDLPIFLPSLTRLEITNCQQLTSSLPRTPEIRELQVIPYPEVALKQLDFKGCRLLESLFEAMTLNETCLERLSISGCSSSMAFPHGCLPTSMKKLDIAYCEKLEFPMHQCP</sequence>
<dbReference type="Pfam" id="PF25019">
    <property type="entry name" value="LRR_R13L1-DRL21"/>
    <property type="match status" value="1"/>
</dbReference>
<organism evidence="10 11">
    <name type="scientific">Quillaja saponaria</name>
    <name type="common">Soap bark tree</name>
    <dbReference type="NCBI Taxonomy" id="32244"/>
    <lineage>
        <taxon>Eukaryota</taxon>
        <taxon>Viridiplantae</taxon>
        <taxon>Streptophyta</taxon>
        <taxon>Embryophyta</taxon>
        <taxon>Tracheophyta</taxon>
        <taxon>Spermatophyta</taxon>
        <taxon>Magnoliopsida</taxon>
        <taxon>eudicotyledons</taxon>
        <taxon>Gunneridae</taxon>
        <taxon>Pentapetalae</taxon>
        <taxon>rosids</taxon>
        <taxon>fabids</taxon>
        <taxon>Fabales</taxon>
        <taxon>Quillajaceae</taxon>
        <taxon>Quillaja</taxon>
    </lineage>
</organism>
<dbReference type="Gene3D" id="1.20.5.4130">
    <property type="match status" value="1"/>
</dbReference>
<dbReference type="FunFam" id="1.10.10.10:FF:000322">
    <property type="entry name" value="Probable disease resistance protein At1g63360"/>
    <property type="match status" value="1"/>
</dbReference>
<keyword evidence="1" id="KW-0433">Leucine-rich repeat</keyword>
<keyword evidence="4" id="KW-0611">Plant defense</keyword>
<protein>
    <submittedName>
        <fullName evidence="10">LRR and NB-ARC domains-containing disease resistance protein</fullName>
    </submittedName>
</protein>
<evidence type="ECO:0000256" key="3">
    <source>
        <dbReference type="ARBA" id="ARBA00022741"/>
    </source>
</evidence>
<keyword evidence="3" id="KW-0547">Nucleotide-binding</keyword>
<dbReference type="GO" id="GO:0006952">
    <property type="term" value="P:defense response"/>
    <property type="evidence" value="ECO:0007669"/>
    <property type="project" value="UniProtKB-KW"/>
</dbReference>
<feature type="domain" description="Disease resistance protein winged helix" evidence="8">
    <location>
        <begin position="417"/>
        <end position="485"/>
    </location>
</feature>
<dbReference type="SUPFAM" id="SSF52058">
    <property type="entry name" value="L domain-like"/>
    <property type="match status" value="1"/>
</dbReference>
<evidence type="ECO:0000259" key="6">
    <source>
        <dbReference type="Pfam" id="PF00931"/>
    </source>
</evidence>
<evidence type="ECO:0000313" key="11">
    <source>
        <dbReference type="Proteomes" id="UP001163823"/>
    </source>
</evidence>
<dbReference type="Gene3D" id="3.40.50.300">
    <property type="entry name" value="P-loop containing nucleotide triphosphate hydrolases"/>
    <property type="match status" value="1"/>
</dbReference>
<feature type="domain" description="R13L1/DRL21-like LRR repeat region" evidence="9">
    <location>
        <begin position="677"/>
        <end position="802"/>
    </location>
</feature>
<dbReference type="InterPro" id="IPR036388">
    <property type="entry name" value="WH-like_DNA-bd_sf"/>
</dbReference>
<dbReference type="PANTHER" id="PTHR36766:SF51">
    <property type="entry name" value="DISEASE RESISTANCE RPP13-LIKE PROTEIN 1"/>
    <property type="match status" value="1"/>
</dbReference>
<evidence type="ECO:0000256" key="1">
    <source>
        <dbReference type="ARBA" id="ARBA00022614"/>
    </source>
</evidence>
<dbReference type="KEGG" id="qsa:O6P43_029624"/>
<dbReference type="GO" id="GO:0043531">
    <property type="term" value="F:ADP binding"/>
    <property type="evidence" value="ECO:0007669"/>
    <property type="project" value="InterPro"/>
</dbReference>
<evidence type="ECO:0000259" key="9">
    <source>
        <dbReference type="Pfam" id="PF25019"/>
    </source>
</evidence>
<keyword evidence="2" id="KW-0677">Repeat</keyword>
<dbReference type="Pfam" id="PF23559">
    <property type="entry name" value="WHD_DRP"/>
    <property type="match status" value="1"/>
</dbReference>
<dbReference type="SUPFAM" id="SSF52540">
    <property type="entry name" value="P-loop containing nucleoside triphosphate hydrolases"/>
    <property type="match status" value="1"/>
</dbReference>
<dbReference type="Proteomes" id="UP001163823">
    <property type="component" value="Chromosome 12"/>
</dbReference>